<evidence type="ECO:0000256" key="1">
    <source>
        <dbReference type="SAM" id="Phobius"/>
    </source>
</evidence>
<dbReference type="AlphaFoldDB" id="A0A9Q4C5X6"/>
<evidence type="ECO:0000313" key="2">
    <source>
        <dbReference type="EMBL" id="MCX2819745.1"/>
    </source>
</evidence>
<keyword evidence="1" id="KW-0812">Transmembrane</keyword>
<feature type="transmembrane region" description="Helical" evidence="1">
    <location>
        <begin position="92"/>
        <end position="113"/>
    </location>
</feature>
<dbReference type="RefSeq" id="WP_266088292.1">
    <property type="nucleotide sequence ID" value="NZ_RKLV01000011.1"/>
</dbReference>
<keyword evidence="1" id="KW-0472">Membrane</keyword>
<protein>
    <submittedName>
        <fullName evidence="2">Uncharacterized protein</fullName>
    </submittedName>
</protein>
<organism evidence="2 3">
    <name type="scientific">Halorutilus salinus</name>
    <dbReference type="NCBI Taxonomy" id="2487751"/>
    <lineage>
        <taxon>Archaea</taxon>
        <taxon>Methanobacteriati</taxon>
        <taxon>Methanobacteriota</taxon>
        <taxon>Stenosarchaea group</taxon>
        <taxon>Halobacteria</taxon>
        <taxon>Halorutilales</taxon>
        <taxon>Halorutilaceae</taxon>
        <taxon>Halorutilus</taxon>
    </lineage>
</organism>
<sequence length="142" mass="15176">MPRGEGGVNVGDIYTNTELDLTYRVLELRDEGDETVATVETLDEGVETYRTVDEIDSMLQTGEVVESDVTADAFDDADGSDTVPVKTDDRDYLKIAGIVAVALALAGVFVPVAGVVLKFAARFLVPVGIAVLSAYLLYRALS</sequence>
<comment type="caution">
    <text evidence="2">The sequence shown here is derived from an EMBL/GenBank/DDBJ whole genome shotgun (WGS) entry which is preliminary data.</text>
</comment>
<name>A0A9Q4C5X6_9EURY</name>
<gene>
    <name evidence="2" type="ORF">EGH25_10335</name>
</gene>
<accession>A0A9Q4C5X6</accession>
<keyword evidence="3" id="KW-1185">Reference proteome</keyword>
<proteinExistence type="predicted"/>
<dbReference type="EMBL" id="RKLV01000011">
    <property type="protein sequence ID" value="MCX2819745.1"/>
    <property type="molecule type" value="Genomic_DNA"/>
</dbReference>
<feature type="transmembrane region" description="Helical" evidence="1">
    <location>
        <begin position="119"/>
        <end position="138"/>
    </location>
</feature>
<dbReference type="Proteomes" id="UP001149411">
    <property type="component" value="Unassembled WGS sequence"/>
</dbReference>
<reference evidence="2" key="1">
    <citation type="submission" date="2022-09" db="EMBL/GenBank/DDBJ databases">
        <title>Haloadaptaus new haloarchaeum isolated from saline soil.</title>
        <authorList>
            <person name="Duran-Viseras A."/>
            <person name="Sanchez-Porro C."/>
            <person name="Ventosa A."/>
        </authorList>
    </citation>
    <scope>NUCLEOTIDE SEQUENCE</scope>
    <source>
        <strain evidence="2">F3-133</strain>
    </source>
</reference>
<evidence type="ECO:0000313" key="3">
    <source>
        <dbReference type="Proteomes" id="UP001149411"/>
    </source>
</evidence>
<keyword evidence="1" id="KW-1133">Transmembrane helix</keyword>